<dbReference type="OrthoDB" id="263676at2759"/>
<gene>
    <name evidence="9" type="ORF">ADEAN_000849400</name>
</gene>
<keyword evidence="6" id="KW-1133">Transmembrane helix</keyword>
<organism evidence="9 10">
    <name type="scientific">Angomonas deanei</name>
    <dbReference type="NCBI Taxonomy" id="59799"/>
    <lineage>
        <taxon>Eukaryota</taxon>
        <taxon>Discoba</taxon>
        <taxon>Euglenozoa</taxon>
        <taxon>Kinetoplastea</taxon>
        <taxon>Metakinetoplastina</taxon>
        <taxon>Trypanosomatida</taxon>
        <taxon>Trypanosomatidae</taxon>
        <taxon>Strigomonadinae</taxon>
        <taxon>Angomonas</taxon>
    </lineage>
</organism>
<proteinExistence type="inferred from homology"/>
<comment type="function">
    <text evidence="1">Component of the MICOS complex, a large protein complex of the mitochondrial inner membrane that plays crucial roles in the maintenance of crista junctions, inner membrane architecture, and formation of contact sites to the outer membrane.</text>
</comment>
<dbReference type="EMBL" id="LR877163">
    <property type="protein sequence ID" value="CAD2220969.1"/>
    <property type="molecule type" value="Genomic_DNA"/>
</dbReference>
<dbReference type="Proteomes" id="UP000515908">
    <property type="component" value="Chromosome 19"/>
</dbReference>
<evidence type="ECO:0000256" key="1">
    <source>
        <dbReference type="ARBA" id="ARBA00002689"/>
    </source>
</evidence>
<dbReference type="PANTHER" id="PTHR21304">
    <property type="entry name" value="MICOS COMPLEX SUBUNIT MIC10"/>
    <property type="match status" value="1"/>
</dbReference>
<name>S9V8Y1_9TRYP</name>
<keyword evidence="7" id="KW-0496">Mitochondrion</keyword>
<evidence type="ECO:0000256" key="2">
    <source>
        <dbReference type="ARBA" id="ARBA00004434"/>
    </source>
</evidence>
<evidence type="ECO:0000256" key="4">
    <source>
        <dbReference type="ARBA" id="ARBA00022692"/>
    </source>
</evidence>
<keyword evidence="8" id="KW-0472">Membrane</keyword>
<evidence type="ECO:0000256" key="3">
    <source>
        <dbReference type="ARBA" id="ARBA00006792"/>
    </source>
</evidence>
<evidence type="ECO:0000313" key="10">
    <source>
        <dbReference type="Proteomes" id="UP000515908"/>
    </source>
</evidence>
<keyword evidence="4" id="KW-0812">Transmembrane</keyword>
<comment type="similarity">
    <text evidence="3">Belongs to the MICOS complex subunit Mic10 family.</text>
</comment>
<reference evidence="9 10" key="1">
    <citation type="submission" date="2020-08" db="EMBL/GenBank/DDBJ databases">
        <authorList>
            <person name="Newling K."/>
            <person name="Davey J."/>
            <person name="Forrester S."/>
        </authorList>
    </citation>
    <scope>NUCLEOTIDE SEQUENCE [LARGE SCALE GENOMIC DNA]</scope>
    <source>
        <strain evidence="10">Crithidia deanei Carvalho (ATCC PRA-265)</strain>
    </source>
</reference>
<evidence type="ECO:0000256" key="7">
    <source>
        <dbReference type="ARBA" id="ARBA00023128"/>
    </source>
</evidence>
<sequence>MSTEKSLFFKEKVLVDRDSLTESQKWSYVTDNTLKMMSFGFLCGGTVGLVAFRSVATRAAFAAFGAGCGIGKAYVDTKYILGHDVSAETVWKAQVVKNES</sequence>
<dbReference type="Pfam" id="PF04418">
    <property type="entry name" value="DUF543"/>
    <property type="match status" value="1"/>
</dbReference>
<dbReference type="InterPro" id="IPR007512">
    <property type="entry name" value="Mic10"/>
</dbReference>
<evidence type="ECO:0000256" key="6">
    <source>
        <dbReference type="ARBA" id="ARBA00022989"/>
    </source>
</evidence>
<dbReference type="VEuPathDB" id="TriTrypDB:ADEAN_000849400"/>
<dbReference type="GO" id="GO:0061617">
    <property type="term" value="C:MICOS complex"/>
    <property type="evidence" value="ECO:0007669"/>
    <property type="project" value="InterPro"/>
</dbReference>
<evidence type="ECO:0000256" key="5">
    <source>
        <dbReference type="ARBA" id="ARBA00022792"/>
    </source>
</evidence>
<accession>S9V8Y1</accession>
<protein>
    <recommendedName>
        <fullName evidence="11">MICOS complex subunit MIC10</fullName>
    </recommendedName>
</protein>
<evidence type="ECO:0000313" key="9">
    <source>
        <dbReference type="EMBL" id="CAD2220969.1"/>
    </source>
</evidence>
<keyword evidence="5" id="KW-0999">Mitochondrion inner membrane</keyword>
<dbReference type="PANTHER" id="PTHR21304:SF0">
    <property type="entry name" value="MICOS COMPLEX SUBUNIT MIC10"/>
    <property type="match status" value="1"/>
</dbReference>
<dbReference type="AlphaFoldDB" id="S9V8Y1"/>
<keyword evidence="10" id="KW-1185">Reference proteome</keyword>
<evidence type="ECO:0000256" key="8">
    <source>
        <dbReference type="ARBA" id="ARBA00023136"/>
    </source>
</evidence>
<evidence type="ECO:0008006" key="11">
    <source>
        <dbReference type="Google" id="ProtNLM"/>
    </source>
</evidence>
<comment type="subcellular location">
    <subcellularLocation>
        <location evidence="2">Mitochondrion inner membrane</location>
        <topology evidence="2">Single-pass membrane protein</topology>
    </subcellularLocation>
</comment>